<accession>A0AAV4UTL0</accession>
<reference evidence="1 2" key="1">
    <citation type="submission" date="2021-06" db="EMBL/GenBank/DDBJ databases">
        <title>Caerostris extrusa draft genome.</title>
        <authorList>
            <person name="Kono N."/>
            <person name="Arakawa K."/>
        </authorList>
    </citation>
    <scope>NUCLEOTIDE SEQUENCE [LARGE SCALE GENOMIC DNA]</scope>
</reference>
<proteinExistence type="predicted"/>
<name>A0AAV4UTL0_CAEEX</name>
<dbReference type="Proteomes" id="UP001054945">
    <property type="component" value="Unassembled WGS sequence"/>
</dbReference>
<dbReference type="EMBL" id="BPLR01013421">
    <property type="protein sequence ID" value="GIY61049.1"/>
    <property type="molecule type" value="Genomic_DNA"/>
</dbReference>
<sequence>MSSYRSTSSFVKFSHCFGVHEQGNTDTEYFFRVLLRVTTSTTWVGGSILIFRRCAFKHGLLIRLGGPAATSPQKSKSDHDLLGSWHISLIKMTLTSAKYFFYSELNFVFYIQSGLKD</sequence>
<organism evidence="1 2">
    <name type="scientific">Caerostris extrusa</name>
    <name type="common">Bark spider</name>
    <name type="synonym">Caerostris bankana</name>
    <dbReference type="NCBI Taxonomy" id="172846"/>
    <lineage>
        <taxon>Eukaryota</taxon>
        <taxon>Metazoa</taxon>
        <taxon>Ecdysozoa</taxon>
        <taxon>Arthropoda</taxon>
        <taxon>Chelicerata</taxon>
        <taxon>Arachnida</taxon>
        <taxon>Araneae</taxon>
        <taxon>Araneomorphae</taxon>
        <taxon>Entelegynae</taxon>
        <taxon>Araneoidea</taxon>
        <taxon>Araneidae</taxon>
        <taxon>Caerostris</taxon>
    </lineage>
</organism>
<evidence type="ECO:0000313" key="1">
    <source>
        <dbReference type="EMBL" id="GIY61049.1"/>
    </source>
</evidence>
<evidence type="ECO:0000313" key="2">
    <source>
        <dbReference type="Proteomes" id="UP001054945"/>
    </source>
</evidence>
<keyword evidence="2" id="KW-1185">Reference proteome</keyword>
<dbReference type="AlphaFoldDB" id="A0AAV4UTL0"/>
<protein>
    <submittedName>
        <fullName evidence="1">Uncharacterized protein</fullName>
    </submittedName>
</protein>
<comment type="caution">
    <text evidence="1">The sequence shown here is derived from an EMBL/GenBank/DDBJ whole genome shotgun (WGS) entry which is preliminary data.</text>
</comment>
<gene>
    <name evidence="1" type="ORF">CEXT_638201</name>
</gene>